<keyword evidence="4 10" id="KW-0812">Transmembrane</keyword>
<keyword evidence="7" id="KW-0067">ATP-binding</keyword>
<evidence type="ECO:0000256" key="8">
    <source>
        <dbReference type="ARBA" id="ARBA00022989"/>
    </source>
</evidence>
<feature type="transmembrane region" description="Helical" evidence="10">
    <location>
        <begin position="1272"/>
        <end position="1290"/>
    </location>
</feature>
<dbReference type="InterPro" id="IPR013525">
    <property type="entry name" value="ABC2_TM"/>
</dbReference>
<reference evidence="12" key="1">
    <citation type="submission" date="2021-01" db="EMBL/GenBank/DDBJ databases">
        <authorList>
            <person name="Bezrukov I."/>
        </authorList>
    </citation>
    <scope>NUCLEOTIDE SEQUENCE</scope>
</reference>
<keyword evidence="3" id="KW-0813">Transport</keyword>
<feature type="transmembrane region" description="Helical" evidence="10">
    <location>
        <begin position="720"/>
        <end position="742"/>
    </location>
</feature>
<feature type="transmembrane region" description="Helical" evidence="10">
    <location>
        <begin position="1993"/>
        <end position="2014"/>
    </location>
</feature>
<feature type="transmembrane region" description="Helical" evidence="10">
    <location>
        <begin position="497"/>
        <end position="518"/>
    </location>
</feature>
<feature type="transmembrane region" description="Helical" evidence="10">
    <location>
        <begin position="2105"/>
        <end position="2129"/>
    </location>
</feature>
<evidence type="ECO:0000256" key="6">
    <source>
        <dbReference type="ARBA" id="ARBA00022741"/>
    </source>
</evidence>
<accession>A0A8S2AXF6</accession>
<keyword evidence="9 10" id="KW-0472">Membrane</keyword>
<feature type="domain" description="ABC transporter" evidence="11">
    <location>
        <begin position="2177"/>
        <end position="2422"/>
    </location>
</feature>
<evidence type="ECO:0000256" key="5">
    <source>
        <dbReference type="ARBA" id="ARBA00022737"/>
    </source>
</evidence>
<dbReference type="FunFam" id="3.40.50.300:FF:000532">
    <property type="entry name" value="ABC transporter G family member 34"/>
    <property type="match status" value="2"/>
</dbReference>
<dbReference type="Pfam" id="PF01061">
    <property type="entry name" value="ABC2_membrane"/>
    <property type="match status" value="4"/>
</dbReference>
<evidence type="ECO:0000259" key="11">
    <source>
        <dbReference type="PROSITE" id="PS50893"/>
    </source>
</evidence>
<dbReference type="FunFam" id="3.40.50.300:FF:000157">
    <property type="entry name" value="ABC transporter G family member 34"/>
    <property type="match status" value="2"/>
</dbReference>
<feature type="transmembrane region" description="Helical" evidence="10">
    <location>
        <begin position="1879"/>
        <end position="1902"/>
    </location>
</feature>
<dbReference type="Pfam" id="PF08370">
    <property type="entry name" value="PDR_assoc"/>
    <property type="match status" value="2"/>
</dbReference>
<feature type="transmembrane region" description="Helical" evidence="10">
    <location>
        <begin position="2515"/>
        <end position="2533"/>
    </location>
</feature>
<feature type="domain" description="ABC transporter" evidence="11">
    <location>
        <begin position="126"/>
        <end position="399"/>
    </location>
</feature>
<dbReference type="GO" id="GO:0005524">
    <property type="term" value="F:ATP binding"/>
    <property type="evidence" value="ECO:0007669"/>
    <property type="project" value="UniProtKB-KW"/>
</dbReference>
<dbReference type="PROSITE" id="PS50893">
    <property type="entry name" value="ABC_TRANSPORTER_2"/>
    <property type="match status" value="4"/>
</dbReference>
<dbReference type="InterPro" id="IPR043926">
    <property type="entry name" value="ABCG_dom"/>
</dbReference>
<feature type="transmembrane region" description="Helical" evidence="10">
    <location>
        <begin position="637"/>
        <end position="658"/>
    </location>
</feature>
<gene>
    <name evidence="12" type="ORF">AARE701A_LOCUS19394</name>
</gene>
<name>A0A8S2AXF6_ARAAE</name>
<feature type="transmembrane region" description="Helical" evidence="10">
    <location>
        <begin position="1207"/>
        <end position="1232"/>
    </location>
</feature>
<dbReference type="Proteomes" id="UP000682877">
    <property type="component" value="Chromosome 7"/>
</dbReference>
<keyword evidence="6" id="KW-0547">Nucleotide-binding</keyword>
<feature type="transmembrane region" description="Helical" evidence="10">
    <location>
        <begin position="1355"/>
        <end position="1376"/>
    </location>
</feature>
<keyword evidence="8 10" id="KW-1133">Transmembrane helix</keyword>
<feature type="transmembrane region" description="Helical" evidence="10">
    <location>
        <begin position="1954"/>
        <end position="1981"/>
    </location>
</feature>
<dbReference type="InterPro" id="IPR034003">
    <property type="entry name" value="ABCG_PDR_2"/>
</dbReference>
<dbReference type="InterPro" id="IPR027417">
    <property type="entry name" value="P-loop_NTPase"/>
</dbReference>
<dbReference type="GO" id="GO:0140359">
    <property type="term" value="F:ABC-type transporter activity"/>
    <property type="evidence" value="ECO:0007669"/>
    <property type="project" value="InterPro"/>
</dbReference>
<proteinExistence type="inferred from homology"/>
<feature type="transmembrane region" description="Helical" evidence="10">
    <location>
        <begin position="2021"/>
        <end position="2043"/>
    </location>
</feature>
<dbReference type="Pfam" id="PF19055">
    <property type="entry name" value="ABC2_membrane_7"/>
    <property type="match status" value="2"/>
</dbReference>
<feature type="transmembrane region" description="Helical" evidence="10">
    <location>
        <begin position="565"/>
        <end position="584"/>
    </location>
</feature>
<feature type="transmembrane region" description="Helical" evidence="10">
    <location>
        <begin position="2725"/>
        <end position="2746"/>
    </location>
</feature>
<evidence type="ECO:0000256" key="9">
    <source>
        <dbReference type="ARBA" id="ARBA00023136"/>
    </source>
</evidence>
<feature type="transmembrane region" description="Helical" evidence="10">
    <location>
        <begin position="1161"/>
        <end position="1187"/>
    </location>
</feature>
<evidence type="ECO:0000256" key="7">
    <source>
        <dbReference type="ARBA" id="ARBA00022840"/>
    </source>
</evidence>
<protein>
    <recommendedName>
        <fullName evidence="11">ABC transporter domain-containing protein</fullName>
    </recommendedName>
</protein>
<dbReference type="SUPFAM" id="SSF52540">
    <property type="entry name" value="P-loop containing nucleoside triphosphate hydrolases"/>
    <property type="match status" value="4"/>
</dbReference>
<dbReference type="InterPro" id="IPR003593">
    <property type="entry name" value="AAA+_ATPase"/>
</dbReference>
<organism evidence="12 13">
    <name type="scientific">Arabidopsis arenosa</name>
    <name type="common">Sand rock-cress</name>
    <name type="synonym">Cardaminopsis arenosa</name>
    <dbReference type="NCBI Taxonomy" id="38785"/>
    <lineage>
        <taxon>Eukaryota</taxon>
        <taxon>Viridiplantae</taxon>
        <taxon>Streptophyta</taxon>
        <taxon>Embryophyta</taxon>
        <taxon>Tracheophyta</taxon>
        <taxon>Spermatophyta</taxon>
        <taxon>Magnoliopsida</taxon>
        <taxon>eudicotyledons</taxon>
        <taxon>Gunneridae</taxon>
        <taxon>Pentapetalae</taxon>
        <taxon>rosids</taxon>
        <taxon>malvids</taxon>
        <taxon>Brassicales</taxon>
        <taxon>Brassicaceae</taxon>
        <taxon>Camelineae</taxon>
        <taxon>Arabidopsis</taxon>
    </lineage>
</organism>
<dbReference type="InterPro" id="IPR003439">
    <property type="entry name" value="ABC_transporter-like_ATP-bd"/>
</dbReference>
<feature type="transmembrane region" description="Helical" evidence="10">
    <location>
        <begin position="1244"/>
        <end position="1266"/>
    </location>
</feature>
<keyword evidence="5" id="KW-0677">Repeat</keyword>
<dbReference type="PANTHER" id="PTHR19241">
    <property type="entry name" value="ATP-BINDING CASSETTE TRANSPORTER"/>
    <property type="match status" value="1"/>
</dbReference>
<feature type="domain" description="ABC transporter" evidence="11">
    <location>
        <begin position="1510"/>
        <end position="1783"/>
    </location>
</feature>
<dbReference type="Gene3D" id="3.40.50.300">
    <property type="entry name" value="P-loop containing nucleotide triphosphate hydrolases"/>
    <property type="match status" value="4"/>
</dbReference>
<comment type="similarity">
    <text evidence="2">Belongs to the ABC transporter superfamily. ABCG family. PDR (TC 3.A.1.205) subfamily.</text>
</comment>
<dbReference type="CDD" id="cd03232">
    <property type="entry name" value="ABCG_PDR_domain2"/>
    <property type="match status" value="2"/>
</dbReference>
<keyword evidence="13" id="KW-1185">Reference proteome</keyword>
<dbReference type="InterPro" id="IPR013581">
    <property type="entry name" value="PDR_assoc"/>
</dbReference>
<dbReference type="SMART" id="SM00382">
    <property type="entry name" value="AAA"/>
    <property type="match status" value="4"/>
</dbReference>
<comment type="subcellular location">
    <subcellularLocation>
        <location evidence="1">Membrane</location>
        <topology evidence="1">Multi-pass membrane protein</topology>
    </subcellularLocation>
</comment>
<evidence type="ECO:0000256" key="2">
    <source>
        <dbReference type="ARBA" id="ARBA00006012"/>
    </source>
</evidence>
<dbReference type="GO" id="GO:0016887">
    <property type="term" value="F:ATP hydrolysis activity"/>
    <property type="evidence" value="ECO:0007669"/>
    <property type="project" value="InterPro"/>
</dbReference>
<feature type="transmembrane region" description="Helical" evidence="10">
    <location>
        <begin position="609"/>
        <end position="630"/>
    </location>
</feature>
<evidence type="ECO:0000256" key="10">
    <source>
        <dbReference type="SAM" id="Phobius"/>
    </source>
</evidence>
<evidence type="ECO:0000313" key="13">
    <source>
        <dbReference type="Proteomes" id="UP000682877"/>
    </source>
</evidence>
<sequence>MAQTGEDDDKAKSLQVEIRSQWATVERLPTFKRVTTALLHTRDDASDIVDVTKLEGAERRLLIEKLVKQIEVDNLRLIRNIRKRIDEVGIELPTVEVRFNDLSVEAECEVIHGKPIPTLWNTIKGILSEFICSKKETKISILKGVSGIVRPGRMTLLLGPPGCGKTTLLQALSGRLPPSVKVGGEVSYNGCLLSEFIPEKTSSYISRNDLHIPELSVRETLDFSACCQGIGSRMEIMKEISRREKLKEIVPDPDIDAYMKAISVEGLKNNMQTDYILKILGLDICADTRAGDATRPGISGGQKRRLTTGEIVVGPATTLFMDEISNGLDSSTTFQIVSCLQQLAHIAEATILISLLQPAPETFELFDDVILMGEGKIIYHAPRADIGRFFEGCGFKCPERKGVADFLQEVMSRKDQEQYWCHRSKPYSYISVDSFIKKFKQSNLGFLLKEELSKPFDKSQTRMDGLCFRKYSLGKWEMLKACSRREFLLMKRNSSIYLFKSGLLVFNAIVTMTVFLQAGATRDARHGNYLMGSMFTALFRLLADGLPELTLTISRLGVFCKQKDLYFYPAWAYAIPSIILRIPLSVLDSFIWTSLTYYVIGYSPEVGRFFQHFIILLTFHLSCISMFRAIASICRTFVACSITGAISVLVLALFGGFVIPKSSMPTWLGWGFWLSPLSYAEIGLTANEFLAPRWRKLISGNTTAGEQVLGVRGLNFGRHAYWTAFGALVGFVLFFNVLYTLALTYRNNPQRSRVIVSHGKNSQCSEEDFKPCPEITSRAKRGKVSLPFKPLTVTFQNVQYYIETPQGKTRQLLSDITGALKPGVLTSLMGVSGAGKTTLLDVLSGRKTRGIIKGEIKVGGYPKVQETFARVSGYCEQFDIHSPNITVEESLRYSAWLRLPYNIDLKTKNELVKEVLETVELENIKDSMVGLPGISGLSTEQRKRLTIAVELVANPSIIFLDEPTTGLDARAAAIVMRAVKNVAETGRTVVCTIHQPSIDIFETFDELILMKDGGQLVYYGPLGKHSSKVIEYFESIPGVPKVKKNCNPATWMLDITCKSAEDRLGMDFAQAYKDSTLYKENKMVVEQLSSVSLGSEALSFPSRFSQTGWGQLKACLWKQHCSYWRNPSHNLTRIVFIMLNSLLSGLLFWQKAKDINNQQDLFSIFGSMYTLVIFSGINNCATVMNFIATERNVFYRERFARMYSSWAYSFSQVLVEVPYSLLQSLLCTIIVYPMIGYHMSVYKMFWSLYSIFCSLLIFNYCGMLMVALTPNIHMALTLRSTFFSMVNLFAGFVMPKQKIPKWWIWMYYLSPTSWVLEGLLSSQYGDVEKEIIVFGEKKRVSAFLEDYFGYKHDSLAVVAFVLIAFPIIVASLFAFFMNEDDKAKTLEVEFASGNDEEALRSQWVTVERLPTFKRVTTALFHTKDEVSDKGRVIDVTKLEADERRLLIGKLVKQIEADNLHLLRKIRKRIDKVGIELPTVEVRFNDLSVEAECEVIHGKPIPTLWNTIKGILSEFICSKQETKIGILKGVSGIIRPGRMTLLLGPPGCGKTTLLQALSGRLSHSVKVGGEVSYNGCSLSEFIPEKTSSYISQNDLHIPELSVRETLDFSSCCQGIGSRMEIMKEISRREKLQEIIPDPAIDAYMKAISVEGLKNNLQTDYILKILGLDICADTRVGDATRPGISGGQKRRLTTGELVVGPATTLFMDEISNGLDSSTTFQIASCLQQLAHIAEATILISLLQPAPETFELFDDVILMGEGKIIYHAPRADICRFFKDCGFKCPERKGVADFLQEVMSRKDQEQYWCHKGKPYSYISVDSFTNKFKESNLGLLLKEELSKPFDKSQTRKDGLCFRKYSLGKWEMLKACSRRELLLMKRNSFIYLFKSGLLVFNALVTMTVFLQAGATTDSPHGNYLMGSLFTALFRLLADGLPELTLTISRLGVFCKHKDLYFYPAWAYAIPSIILKIPLSVLDSFIWTLLTYYVIGYSPEVKRFFLHFLILSTFHLSCVSMFRAIAAIFRTIVASTITGAISILVLSLFGGFIIPKSSMPAWLGWGFWLSPLSYAEIGLTANEFFSPRWSKLISSNTTAGEQMLDIRGLNFGRHSYWTAFGALVGFVLFFNALYVLALTYQNNPQRSRAMVSHGKYSQRIEEDFKPCPEITSRAKTGKVILPFKPLTVTFQNVQYYIETPQGKTRQLLSDITGALKPGVLTSLMGVSGAGKTTLLDVLSGRKTRGIIKGEIKVGGYPKVQETFARVSGYCEQFDIHSPNITVEESLKYSAWLRLPYNIDSKTKNELVKEVLETVELEDIKDSMVGLPGISGLSTEQRKRLTIAVELVANPSIIFMDEPTTGLDARAAAIVMRAVKNVAETGRTVVCTIHQPSIDIFETFDELILMKNGGQLVYYGPPGQHSSKVIEYFESIPGVPKIQKNCNPATWMLEITCKSAEDKLGNDFAQLYKDSTLYKQNKMVVEQLSYVSPGSEALSFPSRFSQTIWGQLKACLWKQHYSYWRNPSHNITRIVFILLDSMLCGLLFWQKAKDINNQQDLISIFGSMYTLVIFPGMNNCGAVINFVAAERNVFYREKFARMYSSWAYSFSQHLLLVAHLQLLRDAYGCFDAKRSHGSDSTLVFFLHVKSVCWLCHSKTGKAPLISHAVITYSQDPKYVMEAVKIPKWWIWMYYLSPTSWVLEGLLSSQYGDVEKEITVFGEKKRVSAFLEDYFGYKHDSLVIVAFVLIAYPIIVATLFAFFMSKLNFQKK</sequence>
<evidence type="ECO:0000256" key="1">
    <source>
        <dbReference type="ARBA" id="ARBA00004141"/>
    </source>
</evidence>
<evidence type="ECO:0000256" key="4">
    <source>
        <dbReference type="ARBA" id="ARBA00022692"/>
    </source>
</evidence>
<feature type="transmembrane region" description="Helical" evidence="10">
    <location>
        <begin position="1922"/>
        <end position="1942"/>
    </location>
</feature>
<feature type="domain" description="ABC transporter" evidence="11">
    <location>
        <begin position="793"/>
        <end position="1038"/>
    </location>
</feature>
<feature type="transmembrane region" description="Helical" evidence="10">
    <location>
        <begin position="1131"/>
        <end position="1149"/>
    </location>
</feature>
<dbReference type="EMBL" id="LR999457">
    <property type="protein sequence ID" value="CAE6194924.1"/>
    <property type="molecule type" value="Genomic_DNA"/>
</dbReference>
<evidence type="ECO:0000256" key="3">
    <source>
        <dbReference type="ARBA" id="ARBA00022448"/>
    </source>
</evidence>
<dbReference type="GO" id="GO:0005886">
    <property type="term" value="C:plasma membrane"/>
    <property type="evidence" value="ECO:0007669"/>
    <property type="project" value="UniProtKB-ARBA"/>
</dbReference>
<evidence type="ECO:0000313" key="12">
    <source>
        <dbReference type="EMBL" id="CAE6194924.1"/>
    </source>
</evidence>
<feature type="transmembrane region" description="Helical" evidence="10">
    <location>
        <begin position="2545"/>
        <end position="2572"/>
    </location>
</feature>
<dbReference type="Pfam" id="PF00005">
    <property type="entry name" value="ABC_tran"/>
    <property type="match status" value="4"/>
</dbReference>